<dbReference type="EMBL" id="JAASQP010000001">
    <property type="protein sequence ID" value="NIJ23618.1"/>
    <property type="molecule type" value="Genomic_DNA"/>
</dbReference>
<proteinExistence type="predicted"/>
<sequence>MMMLMVGTVLAGLAAAYAGTTKAGSAAVAAPPAPAAG</sequence>
<dbReference type="Proteomes" id="UP000788153">
    <property type="component" value="Unassembled WGS sequence"/>
</dbReference>
<reference evidence="2 3" key="1">
    <citation type="submission" date="2020-03" db="EMBL/GenBank/DDBJ databases">
        <title>Genomic Encyclopedia of Type Strains, Phase IV (KMG-IV): sequencing the most valuable type-strain genomes for metagenomic binning, comparative biology and taxonomic classification.</title>
        <authorList>
            <person name="Goeker M."/>
        </authorList>
    </citation>
    <scope>NUCLEOTIDE SEQUENCE [LARGE SCALE GENOMIC DNA]</scope>
    <source>
        <strain evidence="2 3">DSM 22753</strain>
    </source>
</reference>
<feature type="chain" id="PRO_5045106609" evidence="1">
    <location>
        <begin position="19"/>
        <end position="37"/>
    </location>
</feature>
<protein>
    <submittedName>
        <fullName evidence="2">Uncharacterized protein</fullName>
    </submittedName>
</protein>
<organism evidence="2 3">
    <name type="scientific">Sphingomonas japonica</name>
    <dbReference type="NCBI Taxonomy" id="511662"/>
    <lineage>
        <taxon>Bacteria</taxon>
        <taxon>Pseudomonadati</taxon>
        <taxon>Pseudomonadota</taxon>
        <taxon>Alphaproteobacteria</taxon>
        <taxon>Sphingomonadales</taxon>
        <taxon>Sphingomonadaceae</taxon>
        <taxon>Sphingomonas</taxon>
    </lineage>
</organism>
<gene>
    <name evidence="2" type="ORF">FHT01_001160</name>
</gene>
<keyword evidence="1" id="KW-0732">Signal</keyword>
<name>A0ABX0TZ76_9SPHN</name>
<evidence type="ECO:0000313" key="3">
    <source>
        <dbReference type="Proteomes" id="UP000788153"/>
    </source>
</evidence>
<comment type="caution">
    <text evidence="2">The sequence shown here is derived from an EMBL/GenBank/DDBJ whole genome shotgun (WGS) entry which is preliminary data.</text>
</comment>
<accession>A0ABX0TZ76</accession>
<evidence type="ECO:0000313" key="2">
    <source>
        <dbReference type="EMBL" id="NIJ23618.1"/>
    </source>
</evidence>
<evidence type="ECO:0000256" key="1">
    <source>
        <dbReference type="SAM" id="SignalP"/>
    </source>
</evidence>
<keyword evidence="3" id="KW-1185">Reference proteome</keyword>
<feature type="signal peptide" evidence="1">
    <location>
        <begin position="1"/>
        <end position="18"/>
    </location>
</feature>